<dbReference type="RefSeq" id="XP_039124215.1">
    <property type="nucleotide sequence ID" value="XM_039268281.1"/>
</dbReference>
<evidence type="ECO:0000313" key="2">
    <source>
        <dbReference type="Proteomes" id="UP001515500"/>
    </source>
</evidence>
<dbReference type="GeneID" id="120260722"/>
<name>A0AB40BAA0_DIOCR</name>
<sequence>MANTSKKQDLKDLESLMREIDEKHSKSIQEVREQNLKSMEEVKQEVREQTLKSMEEIKLLISGIALQNTEVQSHTQSPVMANSSGILGAGWNSSVSSHYSKIEFPRFDGIGLVEWLFKVEQFFEIDHTLEPNKVKMVSIHLEGKALHWYKAFLNMKDRGKVYVWKEFVEALTHVLVSMLLMVL</sequence>
<dbReference type="AlphaFoldDB" id="A0AB40BAA0"/>
<dbReference type="Proteomes" id="UP001515500">
    <property type="component" value="Chromosome 5"/>
</dbReference>
<proteinExistence type="predicted"/>
<protein>
    <submittedName>
        <fullName evidence="3">Uncharacterized protein LOC120260722</fullName>
    </submittedName>
</protein>
<organism evidence="2 3">
    <name type="scientific">Dioscorea cayennensis subsp. rotundata</name>
    <name type="common">White Guinea yam</name>
    <name type="synonym">Dioscorea rotundata</name>
    <dbReference type="NCBI Taxonomy" id="55577"/>
    <lineage>
        <taxon>Eukaryota</taxon>
        <taxon>Viridiplantae</taxon>
        <taxon>Streptophyta</taxon>
        <taxon>Embryophyta</taxon>
        <taxon>Tracheophyta</taxon>
        <taxon>Spermatophyta</taxon>
        <taxon>Magnoliopsida</taxon>
        <taxon>Liliopsida</taxon>
        <taxon>Dioscoreales</taxon>
        <taxon>Dioscoreaceae</taxon>
        <taxon>Dioscorea</taxon>
    </lineage>
</organism>
<keyword evidence="2" id="KW-1185">Reference proteome</keyword>
<accession>A0AB40BAA0</accession>
<reference evidence="3" key="1">
    <citation type="submission" date="2025-08" db="UniProtKB">
        <authorList>
            <consortium name="RefSeq"/>
        </authorList>
    </citation>
    <scope>IDENTIFICATION</scope>
</reference>
<evidence type="ECO:0000313" key="3">
    <source>
        <dbReference type="RefSeq" id="XP_039124215.1"/>
    </source>
</evidence>
<gene>
    <name evidence="3" type="primary">LOC120260722</name>
</gene>
<evidence type="ECO:0000256" key="1">
    <source>
        <dbReference type="SAM" id="Coils"/>
    </source>
</evidence>
<feature type="coiled-coil region" evidence="1">
    <location>
        <begin position="3"/>
        <end position="49"/>
    </location>
</feature>
<keyword evidence="1" id="KW-0175">Coiled coil</keyword>